<dbReference type="Proteomes" id="UP000682811">
    <property type="component" value="Unassembled WGS sequence"/>
</dbReference>
<reference evidence="1 2" key="1">
    <citation type="submission" date="2021-03" db="EMBL/GenBank/DDBJ databases">
        <title>Antimicrobial resistance genes in bacteria isolated from Japanese honey, and their potential for conferring macrolide and lincosamide resistance in the American foulbrood pathogen Paenibacillus larvae.</title>
        <authorList>
            <person name="Okamoto M."/>
            <person name="Kumagai M."/>
            <person name="Kanamori H."/>
            <person name="Takamatsu D."/>
        </authorList>
    </citation>
    <scope>NUCLEOTIDE SEQUENCE [LARGE SCALE GENOMIC DNA]</scope>
    <source>
        <strain evidence="1 2">J34TS1</strain>
    </source>
</reference>
<organism evidence="1 2">
    <name type="scientific">Paenibacillus azoreducens</name>
    <dbReference type="NCBI Taxonomy" id="116718"/>
    <lineage>
        <taxon>Bacteria</taxon>
        <taxon>Bacillati</taxon>
        <taxon>Bacillota</taxon>
        <taxon>Bacilli</taxon>
        <taxon>Bacillales</taxon>
        <taxon>Paenibacillaceae</taxon>
        <taxon>Paenibacillus</taxon>
    </lineage>
</organism>
<name>A0A920CTQ3_9BACL</name>
<gene>
    <name evidence="1" type="ORF">J34TS1_33920</name>
</gene>
<evidence type="ECO:0008006" key="3">
    <source>
        <dbReference type="Google" id="ProtNLM"/>
    </source>
</evidence>
<dbReference type="AlphaFoldDB" id="A0A920CTQ3"/>
<accession>A0A920CTQ3</accession>
<protein>
    <recommendedName>
        <fullName evidence="3">Exosporium protein C</fullName>
    </recommendedName>
</protein>
<sequence>MAQILAYNVSEPTRVTDGAAIPIPLTPAGVGIAEFNLVIPSVPNFVELKAMVGIRGDFNTGSLLFRIFRDGQVIFYAREGFESAGSEQFYLVPIQMVDPNVTPGAHAYTLSVENLTAGTTATVIGPIVFSGLAVSP</sequence>
<dbReference type="EMBL" id="BORT01000015">
    <property type="protein sequence ID" value="GIO48627.1"/>
    <property type="molecule type" value="Genomic_DNA"/>
</dbReference>
<dbReference type="RefSeq" id="WP_194231415.1">
    <property type="nucleotide sequence ID" value="NZ_AP025343.1"/>
</dbReference>
<evidence type="ECO:0000313" key="1">
    <source>
        <dbReference type="EMBL" id="GIO48627.1"/>
    </source>
</evidence>
<comment type="caution">
    <text evidence="1">The sequence shown here is derived from an EMBL/GenBank/DDBJ whole genome shotgun (WGS) entry which is preliminary data.</text>
</comment>
<evidence type="ECO:0000313" key="2">
    <source>
        <dbReference type="Proteomes" id="UP000682811"/>
    </source>
</evidence>
<keyword evidence="2" id="KW-1185">Reference proteome</keyword>
<proteinExistence type="predicted"/>